<evidence type="ECO:0000256" key="3">
    <source>
        <dbReference type="ARBA" id="ARBA00023306"/>
    </source>
</evidence>
<dbReference type="InterPro" id="IPR013033">
    <property type="entry name" value="MinC"/>
</dbReference>
<dbReference type="KEGG" id="hhg:XM38_032630"/>
<dbReference type="STRING" id="1641165.XM38_00465"/>
<dbReference type="GO" id="GO:0000902">
    <property type="term" value="P:cell morphogenesis"/>
    <property type="evidence" value="ECO:0007669"/>
    <property type="project" value="InterPro"/>
</dbReference>
<dbReference type="InterPro" id="IPR016098">
    <property type="entry name" value="CAP/MinC_C"/>
</dbReference>
<evidence type="ECO:0000256" key="4">
    <source>
        <dbReference type="ARBA" id="ARBA00046874"/>
    </source>
</evidence>
<feature type="compositionally biased region" description="Polar residues" evidence="6">
    <location>
        <begin position="12"/>
        <end position="24"/>
    </location>
</feature>
<dbReference type="GO" id="GO:1901891">
    <property type="term" value="P:regulation of cell septum assembly"/>
    <property type="evidence" value="ECO:0007669"/>
    <property type="project" value="InterPro"/>
</dbReference>
<organism evidence="8 9">
    <name type="scientific">Halomicronema hongdechloris C2206</name>
    <dbReference type="NCBI Taxonomy" id="1641165"/>
    <lineage>
        <taxon>Bacteria</taxon>
        <taxon>Bacillati</taxon>
        <taxon>Cyanobacteriota</taxon>
        <taxon>Cyanophyceae</taxon>
        <taxon>Nodosilineales</taxon>
        <taxon>Nodosilineaceae</taxon>
        <taxon>Halomicronema</taxon>
    </lineage>
</organism>
<dbReference type="SUPFAM" id="SSF63848">
    <property type="entry name" value="Cell-division inhibitor MinC, C-terminal domain"/>
    <property type="match status" value="1"/>
</dbReference>
<dbReference type="Proteomes" id="UP000191901">
    <property type="component" value="Chromosome"/>
</dbReference>
<evidence type="ECO:0000256" key="2">
    <source>
        <dbReference type="ARBA" id="ARBA00023210"/>
    </source>
</evidence>
<dbReference type="EMBL" id="CP021983">
    <property type="protein sequence ID" value="ASC72307.1"/>
    <property type="molecule type" value="Genomic_DNA"/>
</dbReference>
<gene>
    <name evidence="5 8" type="primary">minC</name>
    <name evidence="8" type="ORF">XM38_032630</name>
</gene>
<dbReference type="InterPro" id="IPR036145">
    <property type="entry name" value="MinC_C_sf"/>
</dbReference>
<keyword evidence="1 5" id="KW-0132">Cell division</keyword>
<comment type="similarity">
    <text evidence="5">Belongs to the MinC family.</text>
</comment>
<feature type="region of interest" description="Disordered" evidence="6">
    <location>
        <begin position="1"/>
        <end position="24"/>
    </location>
</feature>
<name>A0A1Z3HQ79_9CYAN</name>
<dbReference type="NCBIfam" id="NF001778">
    <property type="entry name" value="PRK00513.2-4"/>
    <property type="match status" value="1"/>
</dbReference>
<dbReference type="Pfam" id="PF03775">
    <property type="entry name" value="MinC_C"/>
    <property type="match status" value="1"/>
</dbReference>
<keyword evidence="9" id="KW-1185">Reference proteome</keyword>
<dbReference type="HAMAP" id="MF_00267">
    <property type="entry name" value="MinC"/>
    <property type="match status" value="1"/>
</dbReference>
<reference evidence="8 9" key="1">
    <citation type="journal article" date="2016" name="Biochim. Biophys. Acta">
        <title>Characterization of red-shifted phycobilisomes isolated from the chlorophyll f-containing cyanobacterium Halomicronema hongdechloris.</title>
        <authorList>
            <person name="Li Y."/>
            <person name="Lin Y."/>
            <person name="Garvey C.J."/>
            <person name="Birch D."/>
            <person name="Corkery R.W."/>
            <person name="Loughlin P.C."/>
            <person name="Scheer H."/>
            <person name="Willows R.D."/>
            <person name="Chen M."/>
        </authorList>
    </citation>
    <scope>NUCLEOTIDE SEQUENCE [LARGE SCALE GENOMIC DNA]</scope>
    <source>
        <strain evidence="8 9">C2206</strain>
    </source>
</reference>
<dbReference type="AlphaFoldDB" id="A0A1Z3HQ79"/>
<dbReference type="PANTHER" id="PTHR34108">
    <property type="entry name" value="SEPTUM SITE-DETERMINING PROTEIN MINC"/>
    <property type="match status" value="1"/>
</dbReference>
<proteinExistence type="inferred from homology"/>
<feature type="domain" description="Septum formation inhibitor MinC C-terminal" evidence="7">
    <location>
        <begin position="163"/>
        <end position="259"/>
    </location>
</feature>
<protein>
    <recommendedName>
        <fullName evidence="5">Probable septum site-determining protein MinC</fullName>
    </recommendedName>
</protein>
<evidence type="ECO:0000256" key="6">
    <source>
        <dbReference type="SAM" id="MobiDB-lite"/>
    </source>
</evidence>
<evidence type="ECO:0000256" key="1">
    <source>
        <dbReference type="ARBA" id="ARBA00022618"/>
    </source>
</evidence>
<comment type="function">
    <text evidence="5">Cell division inhibitor that blocks the formation of polar Z ring septums. Rapidly oscillates between the poles of the cell to destabilize FtsZ filaments that have formed before they mature into polar Z rings. Prevents FtsZ polymerization.</text>
</comment>
<evidence type="ECO:0000313" key="9">
    <source>
        <dbReference type="Proteomes" id="UP000191901"/>
    </source>
</evidence>
<comment type="subunit">
    <text evidence="4 5">Interacts with MinD and FtsZ.</text>
</comment>
<sequence length="279" mass="30020">MTSAYAIKPPDSMTSDAPSPISTTELPAAPGIAADQVRLKGDGGRLLLLLPPDTNGNRHPLGWHDLWQQLKQRLSAGERFWQPQSVVHLVAQDRLLDARQLQAIADLLGEAQLQLQRVYTSRRQTAVAAVTAGYSVEQQSPVAHLVQTAVEPGQALDEPLYLQMTLRSGVEIRHRGTVILLGDANPGSSIVADGDILVWGRLRGLAHAGANGNREGRIMALHMQPTQLRIADVVARPPETPPARYQPEVAYVGADGIRIAIATDFAKTSLSATPEAADL</sequence>
<keyword evidence="2 5" id="KW-0717">Septation</keyword>
<accession>A0A1Z3HQ79</accession>
<dbReference type="PANTHER" id="PTHR34108:SF1">
    <property type="entry name" value="SEPTUM SITE-DETERMINING PROTEIN MINC"/>
    <property type="match status" value="1"/>
</dbReference>
<evidence type="ECO:0000313" key="8">
    <source>
        <dbReference type="EMBL" id="ASC72307.1"/>
    </source>
</evidence>
<keyword evidence="3 5" id="KW-0131">Cell cycle</keyword>
<dbReference type="InterPro" id="IPR005526">
    <property type="entry name" value="Septum_form_inhib_MinC_C"/>
</dbReference>
<evidence type="ECO:0000256" key="5">
    <source>
        <dbReference type="HAMAP-Rule" id="MF_00267"/>
    </source>
</evidence>
<evidence type="ECO:0000259" key="7">
    <source>
        <dbReference type="Pfam" id="PF03775"/>
    </source>
</evidence>
<dbReference type="Gene3D" id="2.160.20.70">
    <property type="match status" value="1"/>
</dbReference>
<dbReference type="GO" id="GO:0000917">
    <property type="term" value="P:division septum assembly"/>
    <property type="evidence" value="ECO:0007669"/>
    <property type="project" value="UniProtKB-KW"/>
</dbReference>